<evidence type="ECO:0000256" key="2">
    <source>
        <dbReference type="ARBA" id="ARBA00022536"/>
    </source>
</evidence>
<dbReference type="PRINTS" id="PR00010">
    <property type="entry name" value="EGFBLOOD"/>
</dbReference>
<dbReference type="PROSITE" id="PS01186">
    <property type="entry name" value="EGF_2"/>
    <property type="match status" value="3"/>
</dbReference>
<name>A0A9W9ZVM9_9CNID</name>
<accession>A0A9W9ZVM9</accession>
<keyword evidence="5 7" id="KW-1015">Disulfide bond</keyword>
<dbReference type="InterPro" id="IPR000152">
    <property type="entry name" value="EGF-type_Asp/Asn_hydroxyl_site"/>
</dbReference>
<dbReference type="Gene3D" id="2.10.25.10">
    <property type="entry name" value="Laminin"/>
    <property type="match status" value="4"/>
</dbReference>
<dbReference type="GO" id="GO:0042063">
    <property type="term" value="P:gliogenesis"/>
    <property type="evidence" value="ECO:0007669"/>
    <property type="project" value="UniProtKB-ARBA"/>
</dbReference>
<dbReference type="GO" id="GO:0005509">
    <property type="term" value="F:calcium ion binding"/>
    <property type="evidence" value="ECO:0007669"/>
    <property type="project" value="InterPro"/>
</dbReference>
<evidence type="ECO:0000256" key="5">
    <source>
        <dbReference type="ARBA" id="ARBA00023157"/>
    </source>
</evidence>
<evidence type="ECO:0000256" key="7">
    <source>
        <dbReference type="PROSITE-ProRule" id="PRU00076"/>
    </source>
</evidence>
<evidence type="ECO:0000256" key="4">
    <source>
        <dbReference type="ARBA" id="ARBA00022737"/>
    </source>
</evidence>
<dbReference type="PANTHER" id="PTHR12916">
    <property type="entry name" value="CYTOCHROME C OXIDASE POLYPEPTIDE VIC-2"/>
    <property type="match status" value="1"/>
</dbReference>
<dbReference type="CDD" id="cd00054">
    <property type="entry name" value="EGF_CA"/>
    <property type="match status" value="4"/>
</dbReference>
<dbReference type="FunFam" id="2.10.25.10:FF:000109">
    <property type="entry name" value="Notch homolog 4, [Drosophila]"/>
    <property type="match status" value="1"/>
</dbReference>
<evidence type="ECO:0000256" key="1">
    <source>
        <dbReference type="ARBA" id="ARBA00005847"/>
    </source>
</evidence>
<feature type="domain" description="EGF-like" evidence="8">
    <location>
        <begin position="156"/>
        <end position="192"/>
    </location>
</feature>
<evidence type="ECO:0000313" key="9">
    <source>
        <dbReference type="EMBL" id="KAJ7386814.1"/>
    </source>
</evidence>
<keyword evidence="2 7" id="KW-0245">EGF-like domain</keyword>
<dbReference type="GO" id="GO:0000902">
    <property type="term" value="P:cell morphogenesis"/>
    <property type="evidence" value="ECO:0007669"/>
    <property type="project" value="UniProtKB-ARBA"/>
</dbReference>
<dbReference type="FunFam" id="2.10.25.10:FF:000471">
    <property type="entry name" value="Protein lin-12"/>
    <property type="match status" value="1"/>
</dbReference>
<dbReference type="PROSITE" id="PS01187">
    <property type="entry name" value="EGF_CA"/>
    <property type="match status" value="1"/>
</dbReference>
<feature type="domain" description="EGF-like" evidence="8">
    <location>
        <begin position="194"/>
        <end position="231"/>
    </location>
</feature>
<evidence type="ECO:0000256" key="6">
    <source>
        <dbReference type="ARBA" id="ARBA00023180"/>
    </source>
</evidence>
<evidence type="ECO:0000256" key="3">
    <source>
        <dbReference type="ARBA" id="ARBA00022729"/>
    </source>
</evidence>
<feature type="disulfide bond" evidence="7">
    <location>
        <begin position="221"/>
        <end position="230"/>
    </location>
</feature>
<evidence type="ECO:0000259" key="8">
    <source>
        <dbReference type="PROSITE" id="PS50026"/>
    </source>
</evidence>
<dbReference type="OrthoDB" id="5981622at2759"/>
<dbReference type="Proteomes" id="UP001163046">
    <property type="component" value="Unassembled WGS sequence"/>
</dbReference>
<comment type="similarity">
    <text evidence="1">Belongs to the NOTCH family.</text>
</comment>
<dbReference type="GO" id="GO:0005886">
    <property type="term" value="C:plasma membrane"/>
    <property type="evidence" value="ECO:0007669"/>
    <property type="project" value="UniProtKB-ARBA"/>
</dbReference>
<proteinExistence type="inferred from homology"/>
<feature type="domain" description="EGF-like" evidence="8">
    <location>
        <begin position="53"/>
        <end position="90"/>
    </location>
</feature>
<keyword evidence="3" id="KW-0732">Signal</keyword>
<dbReference type="SMART" id="SM00179">
    <property type="entry name" value="EGF_CA"/>
    <property type="match status" value="4"/>
</dbReference>
<dbReference type="InterPro" id="IPR049883">
    <property type="entry name" value="NOTCH1_EGF-like"/>
</dbReference>
<sequence length="342" mass="37837">MRVLRTCQANMSYLAFCSLSLLFGVCNLDISYNKKERFFSMFEMKEGKTAVRNVDECALSPCKNGASCNTTDDGYSCQPCPAGWKGKIVMKVWYKTKLNEDTILCLRLFGDNFLCWCDIKECESSPCKNGGTCENQPGGYSCSCVNGYTGKVCEQDIDECANDPCLNGGKCHNEAGGYVCECPAGYEGSNCENRTDECKDNPCKNGGTCFNCPPGSYSCICAKGYKGKTCEEVDWTTEGCYIEKNKLKVFPNKFATVWGINANNPDIEKAYTKCKAKAEMKGYKIFAIRNARRCVTSKDGKAVDFKSMVRQQTARLMTRVMVLGLNEAARTLFTPGKLNGSF</sequence>
<dbReference type="InterPro" id="IPR000742">
    <property type="entry name" value="EGF"/>
</dbReference>
<dbReference type="SUPFAM" id="SSF57196">
    <property type="entry name" value="EGF/Laminin"/>
    <property type="match status" value="4"/>
</dbReference>
<reference evidence="9" key="1">
    <citation type="submission" date="2023-01" db="EMBL/GenBank/DDBJ databases">
        <title>Genome assembly of the deep-sea coral Lophelia pertusa.</title>
        <authorList>
            <person name="Herrera S."/>
            <person name="Cordes E."/>
        </authorList>
    </citation>
    <scope>NUCLEOTIDE SEQUENCE</scope>
    <source>
        <strain evidence="9">USNM1676648</strain>
        <tissue evidence="9">Polyp</tissue>
    </source>
</reference>
<feature type="disulfide bond" evidence="7">
    <location>
        <begin position="182"/>
        <end position="191"/>
    </location>
</feature>
<dbReference type="PROSITE" id="PS00022">
    <property type="entry name" value="EGF_1"/>
    <property type="match status" value="3"/>
</dbReference>
<dbReference type="InterPro" id="IPR018097">
    <property type="entry name" value="EGF_Ca-bd_CS"/>
</dbReference>
<comment type="caution">
    <text evidence="7">Lacks conserved residue(s) required for the propagation of feature annotation.</text>
</comment>
<keyword evidence="10" id="KW-1185">Reference proteome</keyword>
<feature type="disulfide bond" evidence="7">
    <location>
        <begin position="144"/>
        <end position="153"/>
    </location>
</feature>
<evidence type="ECO:0000313" key="10">
    <source>
        <dbReference type="Proteomes" id="UP001163046"/>
    </source>
</evidence>
<dbReference type="EMBL" id="MU825875">
    <property type="protein sequence ID" value="KAJ7386814.1"/>
    <property type="molecule type" value="Genomic_DNA"/>
</dbReference>
<keyword evidence="4" id="KW-0677">Repeat</keyword>
<dbReference type="PROSITE" id="PS00010">
    <property type="entry name" value="ASX_HYDROXYL"/>
    <property type="match status" value="2"/>
</dbReference>
<comment type="caution">
    <text evidence="9">The sequence shown here is derived from an EMBL/GenBank/DDBJ whole genome shotgun (WGS) entry which is preliminary data.</text>
</comment>
<dbReference type="GO" id="GO:0007219">
    <property type="term" value="P:Notch signaling pathway"/>
    <property type="evidence" value="ECO:0007669"/>
    <property type="project" value="TreeGrafter"/>
</dbReference>
<dbReference type="PROSITE" id="PS50026">
    <property type="entry name" value="EGF_3"/>
    <property type="match status" value="4"/>
</dbReference>
<dbReference type="SMART" id="SM00181">
    <property type="entry name" value="EGF"/>
    <property type="match status" value="4"/>
</dbReference>
<dbReference type="Pfam" id="PF07645">
    <property type="entry name" value="EGF_CA"/>
    <property type="match status" value="1"/>
</dbReference>
<protein>
    <recommendedName>
        <fullName evidence="8">EGF-like domain-containing protein</fullName>
    </recommendedName>
</protein>
<dbReference type="InterPro" id="IPR001881">
    <property type="entry name" value="EGF-like_Ca-bd_dom"/>
</dbReference>
<dbReference type="GO" id="GO:0048666">
    <property type="term" value="P:neuron development"/>
    <property type="evidence" value="ECO:0007669"/>
    <property type="project" value="UniProtKB-ARBA"/>
</dbReference>
<keyword evidence="6" id="KW-0325">Glycoprotein</keyword>
<dbReference type="PANTHER" id="PTHR12916:SF9">
    <property type="entry name" value="NEUROGENIC LOCUS NOTCH HOMOLOG PROTEIN 1-RELATED"/>
    <property type="match status" value="1"/>
</dbReference>
<gene>
    <name evidence="9" type="ORF">OS493_006844</name>
</gene>
<organism evidence="9 10">
    <name type="scientific">Desmophyllum pertusum</name>
    <dbReference type="NCBI Taxonomy" id="174260"/>
    <lineage>
        <taxon>Eukaryota</taxon>
        <taxon>Metazoa</taxon>
        <taxon>Cnidaria</taxon>
        <taxon>Anthozoa</taxon>
        <taxon>Hexacorallia</taxon>
        <taxon>Scleractinia</taxon>
        <taxon>Caryophylliina</taxon>
        <taxon>Caryophylliidae</taxon>
        <taxon>Desmophyllum</taxon>
    </lineage>
</organism>
<dbReference type="AlphaFoldDB" id="A0A9W9ZVM9"/>
<dbReference type="Pfam" id="PF00008">
    <property type="entry name" value="EGF"/>
    <property type="match status" value="3"/>
</dbReference>
<dbReference type="FunFam" id="2.10.25.10:FF:000230">
    <property type="entry name" value="Delta-like protein"/>
    <property type="match status" value="1"/>
</dbReference>
<dbReference type="GO" id="GO:0005112">
    <property type="term" value="F:Notch binding"/>
    <property type="evidence" value="ECO:0007669"/>
    <property type="project" value="TreeGrafter"/>
</dbReference>
<feature type="domain" description="EGF-like" evidence="8">
    <location>
        <begin position="118"/>
        <end position="154"/>
    </location>
</feature>